<evidence type="ECO:0000256" key="1">
    <source>
        <dbReference type="SAM" id="Coils"/>
    </source>
</evidence>
<protein>
    <submittedName>
        <fullName evidence="2">Uncharacterized protein</fullName>
    </submittedName>
</protein>
<comment type="caution">
    <text evidence="2">The sequence shown here is derived from an EMBL/GenBank/DDBJ whole genome shotgun (WGS) entry which is preliminary data.</text>
</comment>
<sequence length="72" mass="8439">MDSWKIIRELVIESDSNERIKAVEVKELELKVKEKEVEAKEEAIEECFKDLEGRQGVFVEKAQVISMKEEEL</sequence>
<proteinExistence type="predicted"/>
<name>A0AAV1RX71_9ROSI</name>
<gene>
    <name evidence="2" type="ORF">DCAF_LOCUS15926</name>
</gene>
<dbReference type="AlphaFoldDB" id="A0AAV1RX71"/>
<accession>A0AAV1RX71</accession>
<keyword evidence="1" id="KW-0175">Coiled coil</keyword>
<reference evidence="2 3" key="1">
    <citation type="submission" date="2024-01" db="EMBL/GenBank/DDBJ databases">
        <authorList>
            <person name="Waweru B."/>
        </authorList>
    </citation>
    <scope>NUCLEOTIDE SEQUENCE [LARGE SCALE GENOMIC DNA]</scope>
</reference>
<dbReference type="EMBL" id="CAWUPB010001160">
    <property type="protein sequence ID" value="CAK7340837.1"/>
    <property type="molecule type" value="Genomic_DNA"/>
</dbReference>
<feature type="coiled-coil region" evidence="1">
    <location>
        <begin position="23"/>
        <end position="50"/>
    </location>
</feature>
<organism evidence="2 3">
    <name type="scientific">Dovyalis caffra</name>
    <dbReference type="NCBI Taxonomy" id="77055"/>
    <lineage>
        <taxon>Eukaryota</taxon>
        <taxon>Viridiplantae</taxon>
        <taxon>Streptophyta</taxon>
        <taxon>Embryophyta</taxon>
        <taxon>Tracheophyta</taxon>
        <taxon>Spermatophyta</taxon>
        <taxon>Magnoliopsida</taxon>
        <taxon>eudicotyledons</taxon>
        <taxon>Gunneridae</taxon>
        <taxon>Pentapetalae</taxon>
        <taxon>rosids</taxon>
        <taxon>fabids</taxon>
        <taxon>Malpighiales</taxon>
        <taxon>Salicaceae</taxon>
        <taxon>Flacourtieae</taxon>
        <taxon>Dovyalis</taxon>
    </lineage>
</organism>
<evidence type="ECO:0000313" key="3">
    <source>
        <dbReference type="Proteomes" id="UP001314170"/>
    </source>
</evidence>
<dbReference type="Proteomes" id="UP001314170">
    <property type="component" value="Unassembled WGS sequence"/>
</dbReference>
<keyword evidence="3" id="KW-1185">Reference proteome</keyword>
<evidence type="ECO:0000313" key="2">
    <source>
        <dbReference type="EMBL" id="CAK7340837.1"/>
    </source>
</evidence>